<comment type="caution">
    <text evidence="7">The sequence shown here is derived from an EMBL/GenBank/DDBJ whole genome shotgun (WGS) entry which is preliminary data.</text>
</comment>
<evidence type="ECO:0000256" key="5">
    <source>
        <dbReference type="ARBA" id="ARBA00023002"/>
    </source>
</evidence>
<dbReference type="PANTHER" id="PTHR42913">
    <property type="entry name" value="APOPTOSIS-INDUCING FACTOR 1"/>
    <property type="match status" value="1"/>
</dbReference>
<dbReference type="RefSeq" id="WP_169772196.1">
    <property type="nucleotide sequence ID" value="NZ_JABCUR010000007.1"/>
</dbReference>
<dbReference type="InterPro" id="IPR023753">
    <property type="entry name" value="FAD/NAD-binding_dom"/>
</dbReference>
<dbReference type="AlphaFoldDB" id="A0A7Y0U230"/>
<sequence>MARIVVIGAGTSGHATALGLRHRLDGEHQVIVISPDSLWVNPDCLPHIAAGLQASVHETVPLGSLYRRKGIIFHQALARVIYPQGLRDDSRPQVEIQFTGSPLSGEIARVPYDFLVVATGHDMNRVAGLPTEGATVASCVIDRLDSAIAGEAELRRLASEIQDSPLGDSPRVIAVGRAARGMGGYYGALEYALAVDGVLRAEGLRNRVQIHFFDAGRPWLYTLNEDPEMEQAARQAIEKLLYRYRIVLHRGKRLSNVNGNRLRYVSADGEGSPEEITCQLLAVEASRVLTPLEVKNPEGQDISGQLYDRWGRFKVDARLQENSRGEPEAVLPQTFRNPSFPRIFGIGSAIALDAVCPGKSVAKVAASGGTAALSDLGTGSLGAISVDDSAESRLRDLAPEPSQTRDMSHLMSREVTDQIVGELTDEERKDPPERLDEIESVLSLEWDYTLFSRRGFYAEIGLTKSKENPRQVLLVRNGLFAYWSVRIERFLERYRAQGHPLWWLLPS</sequence>
<dbReference type="EMBL" id="JABCUR010000007">
    <property type="protein sequence ID" value="NMW65545.1"/>
    <property type="molecule type" value="Genomic_DNA"/>
</dbReference>
<keyword evidence="5" id="KW-0560">Oxidoreductase</keyword>
<dbReference type="SUPFAM" id="SSF51905">
    <property type="entry name" value="FAD/NAD(P)-binding domain"/>
    <property type="match status" value="1"/>
</dbReference>
<dbReference type="Pfam" id="PF07992">
    <property type="entry name" value="Pyr_redox_2"/>
    <property type="match status" value="1"/>
</dbReference>
<dbReference type="Gene3D" id="3.50.50.100">
    <property type="match status" value="1"/>
</dbReference>
<organism evidence="7 8">
    <name type="scientific">Mobiluncus mulieris</name>
    <dbReference type="NCBI Taxonomy" id="2052"/>
    <lineage>
        <taxon>Bacteria</taxon>
        <taxon>Bacillati</taxon>
        <taxon>Actinomycetota</taxon>
        <taxon>Actinomycetes</taxon>
        <taxon>Actinomycetales</taxon>
        <taxon>Actinomycetaceae</taxon>
        <taxon>Mobiluncus</taxon>
    </lineage>
</organism>
<accession>A0A7Y0U230</accession>
<feature type="domain" description="FAD/NAD(P)-binding" evidence="6">
    <location>
        <begin position="3"/>
        <end position="322"/>
    </location>
</feature>
<protein>
    <submittedName>
        <fullName evidence="7">FAD-dependent oxidoreductase</fullName>
    </submittedName>
</protein>
<comment type="cofactor">
    <cofactor evidence="1">
        <name>FAD</name>
        <dbReference type="ChEBI" id="CHEBI:57692"/>
    </cofactor>
</comment>
<dbReference type="GO" id="GO:0003955">
    <property type="term" value="F:NAD(P)H dehydrogenase (quinone) activity"/>
    <property type="evidence" value="ECO:0007669"/>
    <property type="project" value="TreeGrafter"/>
</dbReference>
<dbReference type="InterPro" id="IPR051169">
    <property type="entry name" value="NADH-Q_oxidoreductase"/>
</dbReference>
<gene>
    <name evidence="7" type="ORF">HHJ78_08445</name>
</gene>
<keyword evidence="3" id="KW-0285">Flavoprotein</keyword>
<keyword evidence="4" id="KW-0274">FAD</keyword>
<comment type="similarity">
    <text evidence="2">Belongs to the NADH dehydrogenase family.</text>
</comment>
<evidence type="ECO:0000256" key="3">
    <source>
        <dbReference type="ARBA" id="ARBA00022630"/>
    </source>
</evidence>
<evidence type="ECO:0000256" key="4">
    <source>
        <dbReference type="ARBA" id="ARBA00022827"/>
    </source>
</evidence>
<proteinExistence type="inferred from homology"/>
<dbReference type="GO" id="GO:0019646">
    <property type="term" value="P:aerobic electron transport chain"/>
    <property type="evidence" value="ECO:0007669"/>
    <property type="project" value="TreeGrafter"/>
</dbReference>
<name>A0A7Y0U230_9ACTO</name>
<evidence type="ECO:0000256" key="1">
    <source>
        <dbReference type="ARBA" id="ARBA00001974"/>
    </source>
</evidence>
<dbReference type="Proteomes" id="UP000578252">
    <property type="component" value="Unassembled WGS sequence"/>
</dbReference>
<evidence type="ECO:0000256" key="2">
    <source>
        <dbReference type="ARBA" id="ARBA00005272"/>
    </source>
</evidence>
<reference evidence="7 8" key="1">
    <citation type="submission" date="2020-04" db="EMBL/GenBank/DDBJ databases">
        <title>Antimicrobial susceptibility and clonality of vaginal-derived multi-drug resistant Mobiluncus isolates in China.</title>
        <authorList>
            <person name="Zhang X."/>
        </authorList>
    </citation>
    <scope>NUCLEOTIDE SEQUENCE [LARGE SCALE GENOMIC DNA]</scope>
    <source>
        <strain evidence="7 8">13</strain>
    </source>
</reference>
<dbReference type="PANTHER" id="PTHR42913:SF3">
    <property type="entry name" value="64 KDA MITOCHONDRIAL NADH DEHYDROGENASE (EUROFUNG)"/>
    <property type="match status" value="1"/>
</dbReference>
<evidence type="ECO:0000313" key="8">
    <source>
        <dbReference type="Proteomes" id="UP000578252"/>
    </source>
</evidence>
<evidence type="ECO:0000259" key="6">
    <source>
        <dbReference type="Pfam" id="PF07992"/>
    </source>
</evidence>
<dbReference type="InterPro" id="IPR036188">
    <property type="entry name" value="FAD/NAD-bd_sf"/>
</dbReference>
<evidence type="ECO:0000313" key="7">
    <source>
        <dbReference type="EMBL" id="NMW65545.1"/>
    </source>
</evidence>